<dbReference type="InterPro" id="IPR011009">
    <property type="entry name" value="Kinase-like_dom_sf"/>
</dbReference>
<dbReference type="InterPro" id="IPR000719">
    <property type="entry name" value="Prot_kinase_dom"/>
</dbReference>
<feature type="compositionally biased region" description="Low complexity" evidence="6">
    <location>
        <begin position="707"/>
        <end position="720"/>
    </location>
</feature>
<evidence type="ECO:0000313" key="10">
    <source>
        <dbReference type="Proteomes" id="UP000067626"/>
    </source>
</evidence>
<dbReference type="InterPro" id="IPR008266">
    <property type="entry name" value="Tyr_kinase_AS"/>
</dbReference>
<protein>
    <recommendedName>
        <fullName evidence="8">Protein kinase domain-containing protein</fullName>
    </recommendedName>
</protein>
<organism evidence="9 10">
    <name type="scientific">Chondromyces crocatus</name>
    <dbReference type="NCBI Taxonomy" id="52"/>
    <lineage>
        <taxon>Bacteria</taxon>
        <taxon>Pseudomonadati</taxon>
        <taxon>Myxococcota</taxon>
        <taxon>Polyangia</taxon>
        <taxon>Polyangiales</taxon>
        <taxon>Polyangiaceae</taxon>
        <taxon>Chondromyces</taxon>
    </lineage>
</organism>
<dbReference type="AlphaFoldDB" id="A0A0K1ERI7"/>
<dbReference type="EMBL" id="CP012159">
    <property type="protein sequence ID" value="AKT43434.1"/>
    <property type="molecule type" value="Genomic_DNA"/>
</dbReference>
<keyword evidence="10" id="KW-1185">Reference proteome</keyword>
<evidence type="ECO:0000256" key="6">
    <source>
        <dbReference type="SAM" id="MobiDB-lite"/>
    </source>
</evidence>
<feature type="region of interest" description="Disordered" evidence="6">
    <location>
        <begin position="764"/>
        <end position="787"/>
    </location>
</feature>
<dbReference type="SUPFAM" id="SSF56112">
    <property type="entry name" value="Protein kinase-like (PK-like)"/>
    <property type="match status" value="1"/>
</dbReference>
<proteinExistence type="predicted"/>
<name>A0A0K1ERI7_CHOCO</name>
<keyword evidence="3" id="KW-0418">Kinase</keyword>
<evidence type="ECO:0000256" key="3">
    <source>
        <dbReference type="ARBA" id="ARBA00022777"/>
    </source>
</evidence>
<sequence length="855" mass="89193">MGGPNSSGSTSSSSSRSKDSDKTPGTFFLGRYRVVDEIGVGGMASVHLARMDGPGGFQKWVAIKRIHPHLVEDDQFVDMFLDEARIAAGINHANVAQVFDLGKDDNTYWIAMEYLHGEPLREVMRRAEERGLQLSPELAARMCADAAEGLHAAHELRGKNGQLLGLVHRDVTPHNLFITYDGYTKVVDFGIAKVADRLSSTRAGTLKGKLAYMSPEQVSGVKDIDRTTDIFALGVVLWELTTNQRLFRMDTDLDTLEKVQKCEVPPPSTLIPNYPLELEAIVLKALAKDRRQRFATAREFSRALQNFLMRRGAYVGPEEVAQFVRQVFADRIEKREQHLAWAAEVTSTINVDQLKATGNPSVAGGSGGGREDDDDLRRSRGNAPRSSGSPASGIGPIGRAAQVESQMAASSLMDDDEDVPTTVANRDQLEPRSVGPERMGPRPAAGMPALGAAGPGGHPHGMGMGRPLQAEPGPTGAPPRAPATMQLPSMAGPGPSPYGARPPGNPYSQPPPFSASSLDERDDDLGATLALPSTMGLGPSPTDRPRPAFGPGPAASQLPQGMGGQGMGGPSFGAPPYNGQGYGGPPAGPQGYPGVRHGGAPSFGPAPTGPQPPATQAFPMHFPPGHQPQSQIETALSLPRPDPAALWMAQQDAAKRGQRRNTGVIIAVVALTALCLIGIVALVYFKMQRTQAPPPSVAPAADTTMGAASPPSAPTEAVVAAPPPEAPADDAPPAQPSASPTAAAAAAPAALSAPSSITATAAVAPASSPKPVTASAPAAAASSEPKEVPGYLTIQCDPQCDEVLDNGRSLGPSPVMRVAASPGQHRVTGRKGTTRKVISVIVVSGSVSAHRIAMK</sequence>
<dbReference type="Gene3D" id="1.10.510.10">
    <property type="entry name" value="Transferase(Phosphotransferase) domain 1"/>
    <property type="match status" value="1"/>
</dbReference>
<feature type="domain" description="Protein kinase" evidence="8">
    <location>
        <begin position="32"/>
        <end position="308"/>
    </location>
</feature>
<accession>A0A0K1ERI7</accession>
<keyword evidence="2 5" id="KW-0547">Nucleotide-binding</keyword>
<feature type="compositionally biased region" description="Low complexity" evidence="6">
    <location>
        <begin position="729"/>
        <end position="745"/>
    </location>
</feature>
<evidence type="ECO:0000256" key="2">
    <source>
        <dbReference type="ARBA" id="ARBA00022741"/>
    </source>
</evidence>
<dbReference type="GO" id="GO:0005524">
    <property type="term" value="F:ATP binding"/>
    <property type="evidence" value="ECO:0007669"/>
    <property type="project" value="UniProtKB-UniRule"/>
</dbReference>
<dbReference type="PATRIC" id="fig|52.7.peg.8430"/>
<evidence type="ECO:0000313" key="9">
    <source>
        <dbReference type="EMBL" id="AKT43434.1"/>
    </source>
</evidence>
<reference evidence="9 10" key="1">
    <citation type="submission" date="2015-07" db="EMBL/GenBank/DDBJ databases">
        <title>Genome analysis of myxobacterium Chondromyces crocatus Cm c5 reveals a high potential for natural compound synthesis and the genetic basis for the loss of fruiting body formation.</title>
        <authorList>
            <person name="Zaburannyi N."/>
            <person name="Bunk B."/>
            <person name="Maier J."/>
            <person name="Overmann J."/>
            <person name="Mueller R."/>
        </authorList>
    </citation>
    <scope>NUCLEOTIDE SEQUENCE [LARGE SCALE GENOMIC DNA]</scope>
    <source>
        <strain evidence="9 10">Cm c5</strain>
    </source>
</reference>
<feature type="binding site" evidence="5">
    <location>
        <position position="64"/>
    </location>
    <ligand>
        <name>ATP</name>
        <dbReference type="ChEBI" id="CHEBI:30616"/>
    </ligand>
</feature>
<keyword evidence="7" id="KW-0472">Membrane</keyword>
<feature type="compositionally biased region" description="Low complexity" evidence="6">
    <location>
        <begin position="441"/>
        <end position="452"/>
    </location>
</feature>
<dbReference type="PANTHER" id="PTHR43289:SF6">
    <property type="entry name" value="SERINE_THREONINE-PROTEIN KINASE NEKL-3"/>
    <property type="match status" value="1"/>
</dbReference>
<evidence type="ECO:0000259" key="8">
    <source>
        <dbReference type="PROSITE" id="PS50011"/>
    </source>
</evidence>
<feature type="compositionally biased region" description="Low complexity" evidence="6">
    <location>
        <begin position="1"/>
        <end position="15"/>
    </location>
</feature>
<evidence type="ECO:0000256" key="4">
    <source>
        <dbReference type="ARBA" id="ARBA00022840"/>
    </source>
</evidence>
<dbReference type="PROSITE" id="PS00109">
    <property type="entry name" value="PROTEIN_KINASE_TYR"/>
    <property type="match status" value="1"/>
</dbReference>
<feature type="region of interest" description="Disordered" evidence="6">
    <location>
        <begin position="355"/>
        <end position="633"/>
    </location>
</feature>
<evidence type="ECO:0000256" key="1">
    <source>
        <dbReference type="ARBA" id="ARBA00022679"/>
    </source>
</evidence>
<feature type="compositionally biased region" description="Pro residues" evidence="6">
    <location>
        <begin position="503"/>
        <end position="513"/>
    </location>
</feature>
<dbReference type="STRING" id="52.CMC5_076660"/>
<dbReference type="PROSITE" id="PS50011">
    <property type="entry name" value="PROTEIN_KINASE_DOM"/>
    <property type="match status" value="1"/>
</dbReference>
<feature type="compositionally biased region" description="Low complexity" evidence="6">
    <location>
        <begin position="764"/>
        <end position="783"/>
    </location>
</feature>
<dbReference type="Proteomes" id="UP000067626">
    <property type="component" value="Chromosome"/>
</dbReference>
<keyword evidence="1" id="KW-0808">Transferase</keyword>
<feature type="region of interest" description="Disordered" evidence="6">
    <location>
        <begin position="692"/>
        <end position="745"/>
    </location>
</feature>
<dbReference type="InterPro" id="IPR017441">
    <property type="entry name" value="Protein_kinase_ATP_BS"/>
</dbReference>
<feature type="compositionally biased region" description="Gly residues" evidence="6">
    <location>
        <begin position="453"/>
        <end position="464"/>
    </location>
</feature>
<evidence type="ECO:0000256" key="5">
    <source>
        <dbReference type="PROSITE-ProRule" id="PRU10141"/>
    </source>
</evidence>
<dbReference type="Pfam" id="PF00069">
    <property type="entry name" value="Pkinase"/>
    <property type="match status" value="1"/>
</dbReference>
<keyword evidence="7" id="KW-1133">Transmembrane helix</keyword>
<dbReference type="PANTHER" id="PTHR43289">
    <property type="entry name" value="MITOGEN-ACTIVATED PROTEIN KINASE KINASE KINASE 20-RELATED"/>
    <property type="match status" value="1"/>
</dbReference>
<dbReference type="PROSITE" id="PS00107">
    <property type="entry name" value="PROTEIN_KINASE_ATP"/>
    <property type="match status" value="1"/>
</dbReference>
<dbReference type="CDD" id="cd14014">
    <property type="entry name" value="STKc_PknB_like"/>
    <property type="match status" value="1"/>
</dbReference>
<evidence type="ECO:0000256" key="7">
    <source>
        <dbReference type="SAM" id="Phobius"/>
    </source>
</evidence>
<feature type="compositionally biased region" description="Gly residues" evidence="6">
    <location>
        <begin position="561"/>
        <end position="571"/>
    </location>
</feature>
<keyword evidence="7" id="KW-0812">Transmembrane</keyword>
<dbReference type="Gene3D" id="3.30.200.20">
    <property type="entry name" value="Phosphorylase Kinase, domain 1"/>
    <property type="match status" value="1"/>
</dbReference>
<feature type="compositionally biased region" description="Low complexity" evidence="6">
    <location>
        <begin position="465"/>
        <end position="474"/>
    </location>
</feature>
<gene>
    <name evidence="9" type="ORF">CMC5_076660</name>
</gene>
<feature type="region of interest" description="Disordered" evidence="6">
    <location>
        <begin position="1"/>
        <end position="22"/>
    </location>
</feature>
<dbReference type="GO" id="GO:0004674">
    <property type="term" value="F:protein serine/threonine kinase activity"/>
    <property type="evidence" value="ECO:0007669"/>
    <property type="project" value="TreeGrafter"/>
</dbReference>
<feature type="compositionally biased region" description="Low complexity" evidence="6">
    <location>
        <begin position="381"/>
        <end position="399"/>
    </location>
</feature>
<keyword evidence="4 5" id="KW-0067">ATP-binding</keyword>
<dbReference type="KEGG" id="ccro:CMC5_076660"/>
<feature type="transmembrane region" description="Helical" evidence="7">
    <location>
        <begin position="664"/>
        <end position="685"/>
    </location>
</feature>